<keyword evidence="1" id="KW-0472">Membrane</keyword>
<protein>
    <submittedName>
        <fullName evidence="2">Uncharacterized protein</fullName>
    </submittedName>
</protein>
<reference evidence="2 3" key="1">
    <citation type="submission" date="2023-09" db="EMBL/GenBank/DDBJ databases">
        <title>Multi-omics analysis of a traditional fermented food reveals byproduct-associated fungal strains for waste-to-food upcycling.</title>
        <authorList>
            <consortium name="Lawrence Berkeley National Laboratory"/>
            <person name="Rekdal V.M."/>
            <person name="Villalobos-Escobedo J.M."/>
            <person name="Rodriguez-Valeron N."/>
            <person name="Garcia M.O."/>
            <person name="Vasquez D.P."/>
            <person name="Damayanti I."/>
            <person name="Sorensen P.M."/>
            <person name="Baidoo E.E."/>
            <person name="De Carvalho A.C."/>
            <person name="Riley R."/>
            <person name="Lipzen A."/>
            <person name="He G."/>
            <person name="Yan M."/>
            <person name="Haridas S."/>
            <person name="Daum C."/>
            <person name="Yoshinaga Y."/>
            <person name="Ng V."/>
            <person name="Grigoriev I.V."/>
            <person name="Munk R."/>
            <person name="Nuraida L."/>
            <person name="Wijaya C.H."/>
            <person name="Morales P.-C."/>
            <person name="Keasling J.D."/>
        </authorList>
    </citation>
    <scope>NUCLEOTIDE SEQUENCE [LARGE SCALE GENOMIC DNA]</scope>
    <source>
        <strain evidence="2 3">FGSC 2613</strain>
    </source>
</reference>
<evidence type="ECO:0000313" key="2">
    <source>
        <dbReference type="EMBL" id="KAL0465319.1"/>
    </source>
</evidence>
<accession>A0ABR3CY12</accession>
<proteinExistence type="predicted"/>
<evidence type="ECO:0000313" key="3">
    <source>
        <dbReference type="Proteomes" id="UP001451303"/>
    </source>
</evidence>
<evidence type="ECO:0000256" key="1">
    <source>
        <dbReference type="SAM" id="Phobius"/>
    </source>
</evidence>
<dbReference type="Proteomes" id="UP001451303">
    <property type="component" value="Unassembled WGS sequence"/>
</dbReference>
<keyword evidence="1" id="KW-1133">Transmembrane helix</keyword>
<feature type="transmembrane region" description="Helical" evidence="1">
    <location>
        <begin position="21"/>
        <end position="46"/>
    </location>
</feature>
<keyword evidence="3" id="KW-1185">Reference proteome</keyword>
<comment type="caution">
    <text evidence="2">The sequence shown here is derived from an EMBL/GenBank/DDBJ whole genome shotgun (WGS) entry which is preliminary data.</text>
</comment>
<organism evidence="2 3">
    <name type="scientific">Neurospora intermedia</name>
    <dbReference type="NCBI Taxonomy" id="5142"/>
    <lineage>
        <taxon>Eukaryota</taxon>
        <taxon>Fungi</taxon>
        <taxon>Dikarya</taxon>
        <taxon>Ascomycota</taxon>
        <taxon>Pezizomycotina</taxon>
        <taxon>Sordariomycetes</taxon>
        <taxon>Sordariomycetidae</taxon>
        <taxon>Sordariales</taxon>
        <taxon>Sordariaceae</taxon>
        <taxon>Neurospora</taxon>
    </lineage>
</organism>
<sequence length="61" mass="7488">MMELMIKLRWIYQFSHTHTLFTLYTDWIVMIFLRFDGLFLILLRLIPGLVHSHNVKREEIP</sequence>
<keyword evidence="1" id="KW-0812">Transmembrane</keyword>
<dbReference type="EMBL" id="JAVLET010000017">
    <property type="protein sequence ID" value="KAL0465319.1"/>
    <property type="molecule type" value="Genomic_DNA"/>
</dbReference>
<name>A0ABR3CY12_NEUIN</name>
<gene>
    <name evidence="2" type="ORF">QR685DRAFT_453259</name>
</gene>